<dbReference type="PANTHER" id="PTHR35006">
    <property type="entry name" value="GLYOXALASE FAMILY PROTEIN (AFU_ORTHOLOGUE AFUA_5G14830)"/>
    <property type="match status" value="1"/>
</dbReference>
<dbReference type="Gene3D" id="3.10.180.10">
    <property type="entry name" value="2,3-Dihydroxybiphenyl 1,2-Dioxygenase, domain 1"/>
    <property type="match status" value="1"/>
</dbReference>
<dbReference type="InterPro" id="IPR004360">
    <property type="entry name" value="Glyas_Fos-R_dOase_dom"/>
</dbReference>
<evidence type="ECO:0000313" key="3">
    <source>
        <dbReference type="Proteomes" id="UP000646478"/>
    </source>
</evidence>
<proteinExistence type="predicted"/>
<feature type="domain" description="VOC" evidence="1">
    <location>
        <begin position="6"/>
        <end position="138"/>
    </location>
</feature>
<dbReference type="Proteomes" id="UP000646478">
    <property type="component" value="Unassembled WGS sequence"/>
</dbReference>
<sequence>MAGMSLFDHIGFLTPDLNRSLAFYEGCMPALELEVIRNAGGSFFVSGGERAPVPFIWIAGMPGAEDAPPTGAPERPGDHLHLMFAALSRDAVEAFHAAAMASGGIASDPPGYQGPEEMGYYATLVFDPDGNTIEVGFREIWK</sequence>
<dbReference type="AlphaFoldDB" id="A0A916SGX6"/>
<reference evidence="2" key="1">
    <citation type="journal article" date="2014" name="Int. J. Syst. Evol. Microbiol.">
        <title>Complete genome sequence of Corynebacterium casei LMG S-19264T (=DSM 44701T), isolated from a smear-ripened cheese.</title>
        <authorList>
            <consortium name="US DOE Joint Genome Institute (JGI-PGF)"/>
            <person name="Walter F."/>
            <person name="Albersmeier A."/>
            <person name="Kalinowski J."/>
            <person name="Ruckert C."/>
        </authorList>
    </citation>
    <scope>NUCLEOTIDE SEQUENCE</scope>
    <source>
        <strain evidence="2">CGMCC 1.15082</strain>
    </source>
</reference>
<dbReference type="InterPro" id="IPR037523">
    <property type="entry name" value="VOC_core"/>
</dbReference>
<accession>A0A916SGX6</accession>
<dbReference type="Pfam" id="PF00903">
    <property type="entry name" value="Glyoxalase"/>
    <property type="match status" value="1"/>
</dbReference>
<protein>
    <recommendedName>
        <fullName evidence="1">VOC domain-containing protein</fullName>
    </recommendedName>
</protein>
<keyword evidence="3" id="KW-1185">Reference proteome</keyword>
<dbReference type="PROSITE" id="PS51819">
    <property type="entry name" value="VOC"/>
    <property type="match status" value="1"/>
</dbReference>
<comment type="caution">
    <text evidence="2">The sequence shown here is derived from an EMBL/GenBank/DDBJ whole genome shotgun (WGS) entry which is preliminary data.</text>
</comment>
<dbReference type="PANTHER" id="PTHR35006:SF1">
    <property type="entry name" value="BLL2941 PROTEIN"/>
    <property type="match status" value="1"/>
</dbReference>
<evidence type="ECO:0000313" key="2">
    <source>
        <dbReference type="EMBL" id="GGA98721.1"/>
    </source>
</evidence>
<dbReference type="EMBL" id="BMHH01000011">
    <property type="protein sequence ID" value="GGA98721.1"/>
    <property type="molecule type" value="Genomic_DNA"/>
</dbReference>
<dbReference type="SUPFAM" id="SSF54593">
    <property type="entry name" value="Glyoxalase/Bleomycin resistance protein/Dihydroxybiphenyl dioxygenase"/>
    <property type="match status" value="1"/>
</dbReference>
<gene>
    <name evidence="2" type="ORF">GCM10011491_28720</name>
</gene>
<organism evidence="2 3">
    <name type="scientific">Brucella endophytica</name>
    <dbReference type="NCBI Taxonomy" id="1963359"/>
    <lineage>
        <taxon>Bacteria</taxon>
        <taxon>Pseudomonadati</taxon>
        <taxon>Pseudomonadota</taxon>
        <taxon>Alphaproteobacteria</taxon>
        <taxon>Hyphomicrobiales</taxon>
        <taxon>Brucellaceae</taxon>
        <taxon>Brucella/Ochrobactrum group</taxon>
        <taxon>Brucella</taxon>
    </lineage>
</organism>
<evidence type="ECO:0000259" key="1">
    <source>
        <dbReference type="PROSITE" id="PS51819"/>
    </source>
</evidence>
<dbReference type="InterPro" id="IPR029068">
    <property type="entry name" value="Glyas_Bleomycin-R_OHBP_Dase"/>
</dbReference>
<reference evidence="2" key="2">
    <citation type="submission" date="2020-09" db="EMBL/GenBank/DDBJ databases">
        <authorList>
            <person name="Sun Q."/>
            <person name="Zhou Y."/>
        </authorList>
    </citation>
    <scope>NUCLEOTIDE SEQUENCE</scope>
    <source>
        <strain evidence="2">CGMCC 1.15082</strain>
    </source>
</reference>
<name>A0A916SGX6_9HYPH</name>